<dbReference type="CDD" id="cd05401">
    <property type="entry name" value="NT_GlnE_GlnD_like"/>
    <property type="match status" value="1"/>
</dbReference>
<dbReference type="InterPro" id="IPR018821">
    <property type="entry name" value="DUF294_put_nucleoTrafse_sb-bd"/>
</dbReference>
<organism evidence="3 4">
    <name type="scientific">Neobacillus niacini</name>
    <dbReference type="NCBI Taxonomy" id="86668"/>
    <lineage>
        <taxon>Bacteria</taxon>
        <taxon>Bacillati</taxon>
        <taxon>Bacillota</taxon>
        <taxon>Bacilli</taxon>
        <taxon>Bacillales</taxon>
        <taxon>Bacillaceae</taxon>
        <taxon>Neobacillus</taxon>
    </lineage>
</organism>
<feature type="domain" description="DUF294" evidence="2">
    <location>
        <begin position="179"/>
        <end position="314"/>
    </location>
</feature>
<dbReference type="GO" id="GO:0008773">
    <property type="term" value="F:[protein-PII] uridylyltransferase activity"/>
    <property type="evidence" value="ECO:0007669"/>
    <property type="project" value="InterPro"/>
</dbReference>
<dbReference type="AlphaFoldDB" id="A0A852TKF9"/>
<evidence type="ECO:0000313" key="3">
    <source>
        <dbReference type="EMBL" id="NYE08186.1"/>
    </source>
</evidence>
<feature type="domain" description="Protein-PII uridylyltransferase N-terminal" evidence="1">
    <location>
        <begin position="25"/>
        <end position="139"/>
    </location>
</feature>
<sequence>MTSYLEIRRFRDDQIIWVSRNHLQLNQLHDEIIQRVISVSVKQTEEKHGSLPCPFTFFMMGSAGRFEQSVWSDQDHGIIYQQQGTEINHYFLALGKEITQGLQLAGYDYCDGDVMASNPLWCKSLTEWRQQLANWSNNSNWEGIRHLLIFIDGRSLYGDESFLEKLKIEVYQTIHKENLFHKVLNNTLYLKKGIGVLGQLLLETHGPHTGSLNIKEKALFPYVNGIRLLAIKGNIYETSTLLRLEKLSELVLPSIKRELYKQQFLKLLNFRLSLSKPDNYENSHYLPISALSKKQKEEVKDILKNGTALYRYVRNLIEKEDD</sequence>
<proteinExistence type="predicted"/>
<accession>A0A852TKF9</accession>
<gene>
    <name evidence="3" type="ORF">F4694_005029</name>
</gene>
<evidence type="ECO:0000259" key="1">
    <source>
        <dbReference type="Pfam" id="PF03445"/>
    </source>
</evidence>
<evidence type="ECO:0000259" key="2">
    <source>
        <dbReference type="Pfam" id="PF10335"/>
    </source>
</evidence>
<dbReference type="Pfam" id="PF10335">
    <property type="entry name" value="DUF294_C"/>
    <property type="match status" value="1"/>
</dbReference>
<reference evidence="4" key="1">
    <citation type="submission" date="2020-07" db="EMBL/GenBank/DDBJ databases">
        <authorList>
            <person name="Partida-Martinez L."/>
            <person name="Huntemann M."/>
            <person name="Clum A."/>
            <person name="Wang J."/>
            <person name="Palaniappan K."/>
            <person name="Ritter S."/>
            <person name="Chen I.-M."/>
            <person name="Stamatis D."/>
            <person name="Reddy T."/>
            <person name="O'Malley R."/>
            <person name="Daum C."/>
            <person name="Shapiro N."/>
            <person name="Ivanova N."/>
            <person name="Kyrpides N."/>
            <person name="Woyke T."/>
        </authorList>
    </citation>
    <scope>NUCLEOTIDE SEQUENCE [LARGE SCALE GENOMIC DNA]</scope>
    <source>
        <strain evidence="4">AT2.8</strain>
    </source>
</reference>
<evidence type="ECO:0000313" key="4">
    <source>
        <dbReference type="Proteomes" id="UP000548423"/>
    </source>
</evidence>
<dbReference type="Proteomes" id="UP000548423">
    <property type="component" value="Unassembled WGS sequence"/>
</dbReference>
<dbReference type="EMBL" id="JACCBX010000012">
    <property type="protein sequence ID" value="NYE08186.1"/>
    <property type="molecule type" value="Genomic_DNA"/>
</dbReference>
<name>A0A852TKF9_9BACI</name>
<dbReference type="Pfam" id="PF03445">
    <property type="entry name" value="DUF294"/>
    <property type="match status" value="1"/>
</dbReference>
<comment type="caution">
    <text evidence="3">The sequence shown here is derived from an EMBL/GenBank/DDBJ whole genome shotgun (WGS) entry which is preliminary data.</text>
</comment>
<protein>
    <submittedName>
        <fullName evidence="3">CBS domain-containing protein</fullName>
    </submittedName>
</protein>
<dbReference type="InterPro" id="IPR005105">
    <property type="entry name" value="GlnD_Uridyltrans_N"/>
</dbReference>
<reference evidence="4" key="2">
    <citation type="submission" date="2020-08" db="EMBL/GenBank/DDBJ databases">
        <title>The Agave Microbiome: Exploring the role of microbial communities in plant adaptations to desert environments.</title>
        <authorList>
            <person name="Partida-Martinez L.P."/>
        </authorList>
    </citation>
    <scope>NUCLEOTIDE SEQUENCE [LARGE SCALE GENOMIC DNA]</scope>
    <source>
        <strain evidence="4">AT2.8</strain>
    </source>
</reference>